<evidence type="ECO:0000256" key="12">
    <source>
        <dbReference type="ARBA" id="ARBA00022842"/>
    </source>
</evidence>
<keyword evidence="3" id="KW-1188">Viral release from host cell</keyword>
<evidence type="ECO:0000256" key="16">
    <source>
        <dbReference type="ARBA" id="ARBA00022932"/>
    </source>
</evidence>
<keyword evidence="14" id="KW-0229">DNA integration</keyword>
<dbReference type="Pfam" id="PF22936">
    <property type="entry name" value="Pol_BBD"/>
    <property type="match status" value="1"/>
</dbReference>
<protein>
    <recommendedName>
        <fullName evidence="21">Integrase catalytic domain-containing protein</fullName>
    </recommendedName>
</protein>
<keyword evidence="17" id="KW-0917">Virion maturation</keyword>
<name>A0A9Q3KV84_9BASI</name>
<evidence type="ECO:0000259" key="21">
    <source>
        <dbReference type="PROSITE" id="PS50994"/>
    </source>
</evidence>
<dbReference type="GO" id="GO:0003964">
    <property type="term" value="F:RNA-directed DNA polymerase activity"/>
    <property type="evidence" value="ECO:0007669"/>
    <property type="project" value="UniProtKB-KW"/>
</dbReference>
<dbReference type="InterPro" id="IPR054722">
    <property type="entry name" value="PolX-like_BBD"/>
</dbReference>
<evidence type="ECO:0000256" key="20">
    <source>
        <dbReference type="ARBA" id="ARBA00049244"/>
    </source>
</evidence>
<evidence type="ECO:0000313" key="23">
    <source>
        <dbReference type="Proteomes" id="UP000765509"/>
    </source>
</evidence>
<dbReference type="SUPFAM" id="SSF53098">
    <property type="entry name" value="Ribonuclease H-like"/>
    <property type="match status" value="1"/>
</dbReference>
<feature type="domain" description="Integrase catalytic" evidence="21">
    <location>
        <begin position="126"/>
        <end position="289"/>
    </location>
</feature>
<keyword evidence="16" id="KW-0239">DNA-directed DNA polymerase</keyword>
<dbReference type="GO" id="GO:0006310">
    <property type="term" value="P:DNA recombination"/>
    <property type="evidence" value="ECO:0007669"/>
    <property type="project" value="UniProtKB-KW"/>
</dbReference>
<evidence type="ECO:0000256" key="2">
    <source>
        <dbReference type="ARBA" id="ARBA00022578"/>
    </source>
</evidence>
<evidence type="ECO:0000256" key="17">
    <source>
        <dbReference type="ARBA" id="ARBA00023113"/>
    </source>
</evidence>
<dbReference type="AlphaFoldDB" id="A0A9Q3KV84"/>
<dbReference type="GO" id="GO:0015074">
    <property type="term" value="P:DNA integration"/>
    <property type="evidence" value="ECO:0007669"/>
    <property type="project" value="UniProtKB-KW"/>
</dbReference>
<proteinExistence type="predicted"/>
<gene>
    <name evidence="22" type="ORF">O181_126082</name>
</gene>
<dbReference type="PANTHER" id="PTHR42648">
    <property type="entry name" value="TRANSPOSASE, PUTATIVE-RELATED"/>
    <property type="match status" value="1"/>
</dbReference>
<dbReference type="PANTHER" id="PTHR42648:SF11">
    <property type="entry name" value="TRANSPOSON TY4-P GAG-POL POLYPROTEIN"/>
    <property type="match status" value="1"/>
</dbReference>
<dbReference type="GO" id="GO:0005634">
    <property type="term" value="C:nucleus"/>
    <property type="evidence" value="ECO:0007669"/>
    <property type="project" value="UniProtKB-ARBA"/>
</dbReference>
<keyword evidence="9" id="KW-0255">Endonuclease</keyword>
<dbReference type="Gene3D" id="3.30.420.10">
    <property type="entry name" value="Ribonuclease H-like superfamily/Ribonuclease H"/>
    <property type="match status" value="1"/>
</dbReference>
<accession>A0A9Q3KV84</accession>
<keyword evidence="23" id="KW-1185">Reference proteome</keyword>
<evidence type="ECO:0000256" key="5">
    <source>
        <dbReference type="ARBA" id="ARBA00022695"/>
    </source>
</evidence>
<evidence type="ECO:0000256" key="7">
    <source>
        <dbReference type="ARBA" id="ARBA00022723"/>
    </source>
</evidence>
<evidence type="ECO:0000256" key="10">
    <source>
        <dbReference type="ARBA" id="ARBA00022801"/>
    </source>
</evidence>
<dbReference type="InterPro" id="IPR039537">
    <property type="entry name" value="Retrotran_Ty1/copia-like"/>
</dbReference>
<evidence type="ECO:0000256" key="15">
    <source>
        <dbReference type="ARBA" id="ARBA00022918"/>
    </source>
</evidence>
<keyword evidence="6" id="KW-0540">Nuclease</keyword>
<dbReference type="GO" id="GO:0003723">
    <property type="term" value="F:RNA binding"/>
    <property type="evidence" value="ECO:0007669"/>
    <property type="project" value="UniProtKB-KW"/>
</dbReference>
<dbReference type="InterPro" id="IPR012337">
    <property type="entry name" value="RNaseH-like_sf"/>
</dbReference>
<evidence type="ECO:0000256" key="6">
    <source>
        <dbReference type="ARBA" id="ARBA00022722"/>
    </source>
</evidence>
<comment type="function">
    <text evidence="1">The aspartyl protease (PR) mediates the proteolytic cleavages of the Gag and Gag-Pol polyproteins after assembly of the VLP.</text>
</comment>
<keyword evidence="10" id="KW-0378">Hydrolase</keyword>
<evidence type="ECO:0000256" key="8">
    <source>
        <dbReference type="ARBA" id="ARBA00022741"/>
    </source>
</evidence>
<comment type="caution">
    <text evidence="22">The sequence shown here is derived from an EMBL/GenBank/DDBJ whole genome shotgun (WGS) entry which is preliminary data.</text>
</comment>
<dbReference type="InterPro" id="IPR001584">
    <property type="entry name" value="Integrase_cat-core"/>
</dbReference>
<keyword evidence="8" id="KW-0547">Nucleotide-binding</keyword>
<keyword evidence="4" id="KW-0645">Protease</keyword>
<dbReference type="GO" id="GO:0008233">
    <property type="term" value="F:peptidase activity"/>
    <property type="evidence" value="ECO:0007669"/>
    <property type="project" value="UniProtKB-KW"/>
</dbReference>
<dbReference type="GO" id="GO:0032196">
    <property type="term" value="P:transposition"/>
    <property type="evidence" value="ECO:0007669"/>
    <property type="project" value="UniProtKB-KW"/>
</dbReference>
<dbReference type="PROSITE" id="PS50994">
    <property type="entry name" value="INTEGRASE"/>
    <property type="match status" value="1"/>
</dbReference>
<keyword evidence="11" id="KW-0067">ATP-binding</keyword>
<organism evidence="22 23">
    <name type="scientific">Austropuccinia psidii MF-1</name>
    <dbReference type="NCBI Taxonomy" id="1389203"/>
    <lineage>
        <taxon>Eukaryota</taxon>
        <taxon>Fungi</taxon>
        <taxon>Dikarya</taxon>
        <taxon>Basidiomycota</taxon>
        <taxon>Pucciniomycotina</taxon>
        <taxon>Pucciniomycetes</taxon>
        <taxon>Pucciniales</taxon>
        <taxon>Sphaerophragmiaceae</taxon>
        <taxon>Austropuccinia</taxon>
    </lineage>
</organism>
<dbReference type="GO" id="GO:0005524">
    <property type="term" value="F:ATP binding"/>
    <property type="evidence" value="ECO:0007669"/>
    <property type="project" value="UniProtKB-KW"/>
</dbReference>
<keyword evidence="2" id="KW-0815">Transposition</keyword>
<evidence type="ECO:0000256" key="4">
    <source>
        <dbReference type="ARBA" id="ARBA00022670"/>
    </source>
</evidence>
<keyword evidence="16" id="KW-0808">Transferase</keyword>
<dbReference type="GO" id="GO:0004519">
    <property type="term" value="F:endonuclease activity"/>
    <property type="evidence" value="ECO:0007669"/>
    <property type="project" value="UniProtKB-KW"/>
</dbReference>
<evidence type="ECO:0000313" key="22">
    <source>
        <dbReference type="EMBL" id="MBW0586367.1"/>
    </source>
</evidence>
<reference evidence="22" key="1">
    <citation type="submission" date="2021-03" db="EMBL/GenBank/DDBJ databases">
        <title>Draft genome sequence of rust myrtle Austropuccinia psidii MF-1, a brazilian biotype.</title>
        <authorList>
            <person name="Quecine M.C."/>
            <person name="Pachon D.M.R."/>
            <person name="Bonatelli M.L."/>
            <person name="Correr F.H."/>
            <person name="Franceschini L.M."/>
            <person name="Leite T.F."/>
            <person name="Margarido G.R.A."/>
            <person name="Almeida C.A."/>
            <person name="Ferrarezi J.A."/>
            <person name="Labate C.A."/>
        </authorList>
    </citation>
    <scope>NUCLEOTIDE SEQUENCE</scope>
    <source>
        <strain evidence="22">MF-1</strain>
    </source>
</reference>
<dbReference type="InterPro" id="IPR036397">
    <property type="entry name" value="RNaseH_sf"/>
</dbReference>
<keyword evidence="13" id="KW-0694">RNA-binding</keyword>
<keyword evidence="7" id="KW-0479">Metal-binding</keyword>
<comment type="catalytic activity">
    <reaction evidence="19">
        <text>DNA(n) + a 2'-deoxyribonucleoside 5'-triphosphate = DNA(n+1) + diphosphate</text>
        <dbReference type="Rhea" id="RHEA:22508"/>
        <dbReference type="Rhea" id="RHEA-COMP:17339"/>
        <dbReference type="Rhea" id="RHEA-COMP:17340"/>
        <dbReference type="ChEBI" id="CHEBI:33019"/>
        <dbReference type="ChEBI" id="CHEBI:61560"/>
        <dbReference type="ChEBI" id="CHEBI:173112"/>
        <dbReference type="EC" id="2.7.7.49"/>
    </reaction>
</comment>
<dbReference type="EMBL" id="AVOT02123698">
    <property type="protein sequence ID" value="MBW0586367.1"/>
    <property type="molecule type" value="Genomic_DNA"/>
</dbReference>
<evidence type="ECO:0000256" key="11">
    <source>
        <dbReference type="ARBA" id="ARBA00022840"/>
    </source>
</evidence>
<evidence type="ECO:0000256" key="3">
    <source>
        <dbReference type="ARBA" id="ARBA00022612"/>
    </source>
</evidence>
<dbReference type="GO" id="GO:0046872">
    <property type="term" value="F:metal ion binding"/>
    <property type="evidence" value="ECO:0007669"/>
    <property type="project" value="UniProtKB-KW"/>
</dbReference>
<keyword evidence="15" id="KW-0695">RNA-directed DNA polymerase</keyword>
<evidence type="ECO:0000256" key="1">
    <source>
        <dbReference type="ARBA" id="ARBA00002180"/>
    </source>
</evidence>
<evidence type="ECO:0000256" key="14">
    <source>
        <dbReference type="ARBA" id="ARBA00022908"/>
    </source>
</evidence>
<dbReference type="GO" id="GO:0006508">
    <property type="term" value="P:proteolysis"/>
    <property type="evidence" value="ECO:0007669"/>
    <property type="project" value="UniProtKB-KW"/>
</dbReference>
<dbReference type="GO" id="GO:0003887">
    <property type="term" value="F:DNA-directed DNA polymerase activity"/>
    <property type="evidence" value="ECO:0007669"/>
    <property type="project" value="UniProtKB-KW"/>
</dbReference>
<sequence length="327" mass="37525">MFNRKNLFLSLTEIPPMKVSTGDSSSTLAATGLRTVKLICHKRPLILENCLFVPEVNCNLVSLLQLFKEKLVINWCRHHFTLESRGLNIVRGSIINNLMKVKYSTPQAFLSQVSLNHWHQRLGHPGPSIPRSMGLPIDVINCPTCDLNKAHLLPLKSHLEHITSFLKNKSDAFKEFLQEKTSMENLYDRKLKRLVSDRGGKFLNHKFKALSEEHRFQHITLPAETPQPNQFSERENQSIFVKTRCILKHYKLPKVYWAEAIRAATVLSNIVPTLSRNNKIPFSLWRGLSPWLKNIQTFVFKAIISLQKGHREWKFGPSGSEGILLGF</sequence>
<keyword evidence="18" id="KW-0233">DNA recombination</keyword>
<evidence type="ECO:0000256" key="13">
    <source>
        <dbReference type="ARBA" id="ARBA00022884"/>
    </source>
</evidence>
<keyword evidence="12" id="KW-0460">Magnesium</keyword>
<evidence type="ECO:0000256" key="18">
    <source>
        <dbReference type="ARBA" id="ARBA00023172"/>
    </source>
</evidence>
<dbReference type="OrthoDB" id="89199at2759"/>
<evidence type="ECO:0000256" key="19">
    <source>
        <dbReference type="ARBA" id="ARBA00048173"/>
    </source>
</evidence>
<comment type="catalytic activity">
    <reaction evidence="20">
        <text>DNA(n) + a 2'-deoxyribonucleoside 5'-triphosphate = DNA(n+1) + diphosphate</text>
        <dbReference type="Rhea" id="RHEA:22508"/>
        <dbReference type="Rhea" id="RHEA-COMP:17339"/>
        <dbReference type="Rhea" id="RHEA-COMP:17340"/>
        <dbReference type="ChEBI" id="CHEBI:33019"/>
        <dbReference type="ChEBI" id="CHEBI:61560"/>
        <dbReference type="ChEBI" id="CHEBI:173112"/>
        <dbReference type="EC" id="2.7.7.7"/>
    </reaction>
</comment>
<evidence type="ECO:0000256" key="9">
    <source>
        <dbReference type="ARBA" id="ARBA00022759"/>
    </source>
</evidence>
<keyword evidence="5" id="KW-0548">Nucleotidyltransferase</keyword>
<dbReference type="Proteomes" id="UP000765509">
    <property type="component" value="Unassembled WGS sequence"/>
</dbReference>